<dbReference type="EMBL" id="JAIQCV010000001">
    <property type="protein sequence ID" value="KAH1131911.1"/>
    <property type="molecule type" value="Genomic_DNA"/>
</dbReference>
<gene>
    <name evidence="2" type="ORF">J1N35_003289</name>
</gene>
<dbReference type="Proteomes" id="UP000828251">
    <property type="component" value="Unassembled WGS sequence"/>
</dbReference>
<name>A0A9D4ANH0_9ROSI</name>
<evidence type="ECO:0000256" key="1">
    <source>
        <dbReference type="SAM" id="MobiDB-lite"/>
    </source>
</evidence>
<dbReference type="AlphaFoldDB" id="A0A9D4ANH0"/>
<feature type="compositionally biased region" description="Basic and acidic residues" evidence="1">
    <location>
        <begin position="130"/>
        <end position="142"/>
    </location>
</feature>
<evidence type="ECO:0000313" key="3">
    <source>
        <dbReference type="Proteomes" id="UP000828251"/>
    </source>
</evidence>
<feature type="region of interest" description="Disordered" evidence="1">
    <location>
        <begin position="53"/>
        <end position="142"/>
    </location>
</feature>
<feature type="compositionally biased region" description="Polar residues" evidence="1">
    <location>
        <begin position="58"/>
        <end position="73"/>
    </location>
</feature>
<comment type="caution">
    <text evidence="2">The sequence shown here is derived from an EMBL/GenBank/DDBJ whole genome shotgun (WGS) entry which is preliminary data.</text>
</comment>
<sequence length="142" mass="15464">MQPETASRMDQPGVSPAKGGNGREEVVYRPWMVVEKKFKRNTRSSNLNKAIFVGQEDSMGNGSSLQTKDNSSMPDLVDIQVVDPLGGLNPNRHTAVPFNKKGKAGGDHSKRTNVSVSGDNKFRNLGKSMGSKDRGFKATKKD</sequence>
<protein>
    <submittedName>
        <fullName evidence="2">Uncharacterized protein</fullName>
    </submittedName>
</protein>
<organism evidence="2 3">
    <name type="scientific">Gossypium stocksii</name>
    <dbReference type="NCBI Taxonomy" id="47602"/>
    <lineage>
        <taxon>Eukaryota</taxon>
        <taxon>Viridiplantae</taxon>
        <taxon>Streptophyta</taxon>
        <taxon>Embryophyta</taxon>
        <taxon>Tracheophyta</taxon>
        <taxon>Spermatophyta</taxon>
        <taxon>Magnoliopsida</taxon>
        <taxon>eudicotyledons</taxon>
        <taxon>Gunneridae</taxon>
        <taxon>Pentapetalae</taxon>
        <taxon>rosids</taxon>
        <taxon>malvids</taxon>
        <taxon>Malvales</taxon>
        <taxon>Malvaceae</taxon>
        <taxon>Malvoideae</taxon>
        <taxon>Gossypium</taxon>
    </lineage>
</organism>
<reference evidence="2 3" key="1">
    <citation type="journal article" date="2021" name="Plant Biotechnol. J.">
        <title>Multi-omics assisted identification of the key and species-specific regulatory components of drought-tolerant mechanisms in Gossypium stocksii.</title>
        <authorList>
            <person name="Yu D."/>
            <person name="Ke L."/>
            <person name="Zhang D."/>
            <person name="Wu Y."/>
            <person name="Sun Y."/>
            <person name="Mei J."/>
            <person name="Sun J."/>
            <person name="Sun Y."/>
        </authorList>
    </citation>
    <scope>NUCLEOTIDE SEQUENCE [LARGE SCALE GENOMIC DNA]</scope>
    <source>
        <strain evidence="3">cv. E1</strain>
        <tissue evidence="2">Leaf</tissue>
    </source>
</reference>
<feature type="region of interest" description="Disordered" evidence="1">
    <location>
        <begin position="1"/>
        <end position="25"/>
    </location>
</feature>
<keyword evidence="3" id="KW-1185">Reference proteome</keyword>
<evidence type="ECO:0000313" key="2">
    <source>
        <dbReference type="EMBL" id="KAH1131911.1"/>
    </source>
</evidence>
<accession>A0A9D4ANH0</accession>
<proteinExistence type="predicted"/>